<evidence type="ECO:0000256" key="5">
    <source>
        <dbReference type="SAM" id="MobiDB-lite"/>
    </source>
</evidence>
<feature type="domain" description="Helicase ATP-binding" evidence="6">
    <location>
        <begin position="740"/>
        <end position="917"/>
    </location>
</feature>
<keyword evidence="2" id="KW-0378">Hydrolase</keyword>
<evidence type="ECO:0000256" key="4">
    <source>
        <dbReference type="ARBA" id="ARBA00022840"/>
    </source>
</evidence>
<dbReference type="PROSITE" id="PS51192">
    <property type="entry name" value="HELICASE_ATP_BIND_1"/>
    <property type="match status" value="1"/>
</dbReference>
<dbReference type="PROSITE" id="PS51194">
    <property type="entry name" value="HELICASE_CTER"/>
    <property type="match status" value="1"/>
</dbReference>
<sequence length="1704" mass="195351">MVTQLEDTKIAEDLKNVNLDNQSSIGNVSDDDEDYEGTNIGEILVIRETSIKKMMDAIPCYYTNIVGEFADVEIFLISVESMLIEFTSHSYHNWTLGGQTIVFSEQINRFLNNLVNLGAKFKLIVFKDMAQLFSQDTILNFYYHFMVAYLKKSPYCKHLEFFNNPIEDAWTEYLGNLTPSFMLMSINDASKIVSPNPIDFFTRFRAIACHLIYSSIPVVSLSGFKINISSVMAYRFYPCPIQFPKFIEELTKEWNLTTTEETLNINLVESKIKNIADLWMEIFKNINNNQKDEVSENFESLVAAVLLFSLVSEKKGLKRSYAIEDKSFAPGPSLIKDRKILLTSCANVLKLFTIGEVSFDIKDIWDGRLIQAYYSAISARKSILPYRLQEAFANYHIPSGLSVPLQVDSEDKILDNSLDDDELLLKSCNLVGFSKSIFNGFIEDIASEVDNTIKNQSNQKEEIDYALIMESKKRWKFKPIQDNLIKQEDKNMNHWAIRKRNRQKQQLYKWYQNFSDSLEGRRNELLVDFTRNPLPNSIEIPSKSDKNHKDGKSKKGGGKPGSKGAISKKDQILEANKQKKLKEQFENDSIKIQYALQVKGNQIATLESVYRKLELPQSKAVCAFEIAQKRASIYIDNASTDVNERRIQALELIGQLKQCFALHYENFDSKQKEKIDEYWSLLGFSDKTKNKRLQAQLTLDIDLIYYQLEYAGRFIDVLSDPKKDNRVTGFSPDKWQRDMLDAVDANNSALIIAPTSAGKTFVSYYAIEKILRSSDDDMVVYVSPSKALMNQFCGSVYARFRNKTLSGGKSLFGVLMKDYSDRVNSCQVLVTIPECFEEMLLLANPEVQKVVSRIKYVIFDEVHCISAPTDERNIIADGRKWEILLSLIKCPFLALSATISNVEILHQWLQCLENAKTLENETPREVVLIQYSERFSELELGIQKLETAPNSFDVSIEKKKFSDPNALFSSSLIPICEDEIINLFMPYGIFEKVKLEMFGIPEDQQLTAKQILQLYNVMSTFDETTKNSLEPIKFFGAKKNENKVWLNRDKLRSLENELKIRFMYLLENEEEKFKKVLKELRKNVEVEFDKRSKPFNMIKEAVFNIVPLVDQLKSKEMIPAICFNDDREVCELLAMKLYNCLSERQKDWMDSTEYKTKYDFKNEDKFLKAQEKKAAAEKARKEKKLKDHGIDEDQRPGDVIEDSDPYAIQRIKLKKDLKRFSLQVREGDEELYTQMLQKLNSSGDREKSKMVARLIERGIGIHHEGLNPIERGAVESLFRAGYIGVVFSTSTLALGLNMPCKTVIFGIDTPQLNPLQFRQMSGRAGRRGFDHAGTVIFMSVPTAKIRRLLTASLSTLRGNIPFTTTMLLRLINFINMEDSEDVKLPVGGKKKDKTTSKIGTPKELRIKTVCNLLQNFFLTFTKKSGSTKALKNQFKSLAAFSIEVLRKVSLLDEKGTLTKFAPLACCLSDFEPGNIILTHLIQTGSLHKLLKKFGEEKEEFKNALVNIFAHLFTNKKLPLTFSEEKNLDHITLKPMVPEIQKQVDMFNEEINLLLISFLELGLISGEKIQSDVFSITGLKKSDLSLYRNDIVPPFHKDVILDEALLPTSGIDAKSHRGEPVKLNSYAYDFWKSGFSEDLLNVNLLLISEYWFAIHDFSNVLLETSRILSTIGNDNDQLIICIKELANEYHTKFIKAFNMKMKKNE</sequence>
<evidence type="ECO:0000259" key="7">
    <source>
        <dbReference type="PROSITE" id="PS51194"/>
    </source>
</evidence>
<dbReference type="InterPro" id="IPR014001">
    <property type="entry name" value="Helicase_ATP-bd"/>
</dbReference>
<evidence type="ECO:0000256" key="1">
    <source>
        <dbReference type="ARBA" id="ARBA00022741"/>
    </source>
</evidence>
<dbReference type="InterPro" id="IPR011545">
    <property type="entry name" value="DEAD/DEAH_box_helicase_dom"/>
</dbReference>
<protein>
    <submittedName>
        <fullName evidence="9 10">Helicase ATP-binding domain-containing protein</fullName>
    </submittedName>
</protein>
<dbReference type="PANTHER" id="PTHR44533:SF4">
    <property type="entry name" value="DEAD_H RNA HELICASE, PUTATIVE-RELATED"/>
    <property type="match status" value="1"/>
</dbReference>
<evidence type="ECO:0000259" key="6">
    <source>
        <dbReference type="PROSITE" id="PS51192"/>
    </source>
</evidence>
<dbReference type="FunFam" id="3.40.50.300:FF:001039">
    <property type="entry name" value="ATP-dependent RNA helicase DDX60"/>
    <property type="match status" value="1"/>
</dbReference>
<dbReference type="AlphaFoldDB" id="A0A0K0EDA8"/>
<dbReference type="InterPro" id="IPR027417">
    <property type="entry name" value="P-loop_NTPase"/>
</dbReference>
<organism evidence="9">
    <name type="scientific">Strongyloides stercoralis</name>
    <name type="common">Threadworm</name>
    <dbReference type="NCBI Taxonomy" id="6248"/>
    <lineage>
        <taxon>Eukaryota</taxon>
        <taxon>Metazoa</taxon>
        <taxon>Ecdysozoa</taxon>
        <taxon>Nematoda</taxon>
        <taxon>Chromadorea</taxon>
        <taxon>Rhabditida</taxon>
        <taxon>Tylenchina</taxon>
        <taxon>Panagrolaimomorpha</taxon>
        <taxon>Strongyloidoidea</taxon>
        <taxon>Strongyloididae</taxon>
        <taxon>Strongyloides</taxon>
    </lineage>
</organism>
<dbReference type="Pfam" id="PF26076">
    <property type="entry name" value="WHD_DDX60"/>
    <property type="match status" value="1"/>
</dbReference>
<name>A0A0K0EDA8_STRER</name>
<dbReference type="GO" id="GO:0005737">
    <property type="term" value="C:cytoplasm"/>
    <property type="evidence" value="ECO:0007669"/>
    <property type="project" value="TreeGrafter"/>
</dbReference>
<keyword evidence="8" id="KW-1185">Reference proteome</keyword>
<proteinExistence type="predicted"/>
<feature type="region of interest" description="Disordered" evidence="5">
    <location>
        <begin position="1178"/>
        <end position="1198"/>
    </location>
</feature>
<dbReference type="STRING" id="6248.A0A0K0EDA8"/>
<evidence type="ECO:0000256" key="2">
    <source>
        <dbReference type="ARBA" id="ARBA00022801"/>
    </source>
</evidence>
<evidence type="ECO:0000313" key="10">
    <source>
        <dbReference type="WBParaSite" id="TCONS_00009489.p1"/>
    </source>
</evidence>
<evidence type="ECO:0000256" key="3">
    <source>
        <dbReference type="ARBA" id="ARBA00022806"/>
    </source>
</evidence>
<dbReference type="InterPro" id="IPR055124">
    <property type="entry name" value="PIN-like_DDX60"/>
</dbReference>
<dbReference type="InterPro" id="IPR052431">
    <property type="entry name" value="SKI2_subfamily_helicases"/>
</dbReference>
<evidence type="ECO:0000313" key="8">
    <source>
        <dbReference type="Proteomes" id="UP000035681"/>
    </source>
</evidence>
<dbReference type="WBParaSite" id="SSTP_0000747100.1">
    <property type="protein sequence ID" value="SSTP_0000747100.1"/>
    <property type="gene ID" value="SSTP_0000747100"/>
</dbReference>
<keyword evidence="4" id="KW-0067">ATP-binding</keyword>
<dbReference type="Pfam" id="PF23002">
    <property type="entry name" value="PIN-like_DDX60"/>
    <property type="match status" value="1"/>
</dbReference>
<dbReference type="SMART" id="SM00490">
    <property type="entry name" value="HELICc"/>
    <property type="match status" value="1"/>
</dbReference>
<feature type="region of interest" description="Disordered" evidence="5">
    <location>
        <begin position="536"/>
        <end position="570"/>
    </location>
</feature>
<dbReference type="GO" id="GO:0003676">
    <property type="term" value="F:nucleic acid binding"/>
    <property type="evidence" value="ECO:0007669"/>
    <property type="project" value="InterPro"/>
</dbReference>
<evidence type="ECO:0000313" key="9">
    <source>
        <dbReference type="WBParaSite" id="SSTP_0000747100.1"/>
    </source>
</evidence>
<dbReference type="Pfam" id="PF00270">
    <property type="entry name" value="DEAD"/>
    <property type="match status" value="1"/>
</dbReference>
<dbReference type="Pfam" id="PF00271">
    <property type="entry name" value="Helicase_C"/>
    <property type="match status" value="1"/>
</dbReference>
<dbReference type="SUPFAM" id="SSF52540">
    <property type="entry name" value="P-loop containing nucleoside triphosphate hydrolases"/>
    <property type="match status" value="1"/>
</dbReference>
<reference evidence="9" key="1">
    <citation type="submission" date="2015-08" db="UniProtKB">
        <authorList>
            <consortium name="WormBaseParasite"/>
        </authorList>
    </citation>
    <scope>IDENTIFICATION</scope>
</reference>
<keyword evidence="3" id="KW-0347">Helicase</keyword>
<dbReference type="PANTHER" id="PTHR44533">
    <property type="entry name" value="DEAD/H RNA HELICASE, PUTATIVE-RELATED"/>
    <property type="match status" value="1"/>
</dbReference>
<accession>A0A0K0EDA8</accession>
<dbReference type="GO" id="GO:0016787">
    <property type="term" value="F:hydrolase activity"/>
    <property type="evidence" value="ECO:0007669"/>
    <property type="project" value="UniProtKB-KW"/>
</dbReference>
<feature type="domain" description="Helicase C-terminal" evidence="7">
    <location>
        <begin position="1216"/>
        <end position="1371"/>
    </location>
</feature>
<dbReference type="InterPro" id="IPR001650">
    <property type="entry name" value="Helicase_C-like"/>
</dbReference>
<keyword evidence="1" id="KW-0547">Nucleotide-binding</keyword>
<dbReference type="InterPro" id="IPR059032">
    <property type="entry name" value="WHD_DDX60"/>
</dbReference>
<dbReference type="Proteomes" id="UP000035681">
    <property type="component" value="Unplaced"/>
</dbReference>
<dbReference type="GO" id="GO:0004386">
    <property type="term" value="F:helicase activity"/>
    <property type="evidence" value="ECO:0007669"/>
    <property type="project" value="UniProtKB-KW"/>
</dbReference>
<dbReference type="Gene3D" id="3.40.50.300">
    <property type="entry name" value="P-loop containing nucleotide triphosphate hydrolases"/>
    <property type="match status" value="2"/>
</dbReference>
<dbReference type="GO" id="GO:0005524">
    <property type="term" value="F:ATP binding"/>
    <property type="evidence" value="ECO:0007669"/>
    <property type="project" value="UniProtKB-KW"/>
</dbReference>
<dbReference type="WBParaSite" id="TCONS_00009489.p1">
    <property type="protein sequence ID" value="TCONS_00009489.p1"/>
    <property type="gene ID" value="XLOC_007295"/>
</dbReference>
<dbReference type="SMART" id="SM00487">
    <property type="entry name" value="DEXDc"/>
    <property type="match status" value="1"/>
</dbReference>
<dbReference type="CDD" id="cd18795">
    <property type="entry name" value="SF2_C_Ski2"/>
    <property type="match status" value="1"/>
</dbReference>